<comment type="caution">
    <text evidence="5">The sequence shown here is derived from an EMBL/GenBank/DDBJ whole genome shotgun (WGS) entry which is preliminary data.</text>
</comment>
<dbReference type="Pfam" id="PF00106">
    <property type="entry name" value="adh_short"/>
    <property type="match status" value="1"/>
</dbReference>
<accession>A0AA39SRZ8</accession>
<dbReference type="InterPro" id="IPR036291">
    <property type="entry name" value="NAD(P)-bd_dom_sf"/>
</dbReference>
<sequence length="283" mass="30409">MANEVSDQLEPWRDLKGKVVLVTGASSGLGREFCLDLAKAGCRIVAAARRVERLKSLCDEINNLTSGEAEPTSVRAVAVELDVCADGATIQRSVQLAWESFGTIDALVNNAGVRGTVKNPLDLSEEEWDHVIKTNLTGSWLVSKYVCMRMRDANQGGSVINVSSVAGLNRGQLPGAVAYASSKAGLNTMTKVMAVELGVHKIRVNSISPGIFRSEITEVLMQKEWLNKVTLKITPLRTHGTSDPALTSLVRYLVHDSSQYVSGNIFIVDAGATLPGLPIFSSL</sequence>
<dbReference type="InterPro" id="IPR002347">
    <property type="entry name" value="SDR_fam"/>
</dbReference>
<name>A0AA39SRZ8_ACESA</name>
<dbReference type="PRINTS" id="PR00080">
    <property type="entry name" value="SDRFAMILY"/>
</dbReference>
<comment type="catalytic activity">
    <reaction evidence="1">
        <text>21-O-acetyl-isomeliandiol + A = (21S)-21-acetoxyl-apo-melianone + AH2</text>
        <dbReference type="Rhea" id="RHEA:80307"/>
        <dbReference type="ChEBI" id="CHEBI:13193"/>
        <dbReference type="ChEBI" id="CHEBI:17499"/>
        <dbReference type="ChEBI" id="CHEBI:231455"/>
        <dbReference type="ChEBI" id="CHEBI:231456"/>
    </reaction>
    <physiologicalReaction direction="left-to-right" evidence="1">
        <dbReference type="Rhea" id="RHEA:80308"/>
    </physiologicalReaction>
</comment>
<reference evidence="5" key="1">
    <citation type="journal article" date="2022" name="Plant J.">
        <title>Strategies of tolerance reflected in two North American maple genomes.</title>
        <authorList>
            <person name="McEvoy S.L."/>
            <person name="Sezen U.U."/>
            <person name="Trouern-Trend A."/>
            <person name="McMahon S.M."/>
            <person name="Schaberg P.G."/>
            <person name="Yang J."/>
            <person name="Wegrzyn J.L."/>
            <person name="Swenson N.G."/>
        </authorList>
    </citation>
    <scope>NUCLEOTIDE SEQUENCE</scope>
    <source>
        <strain evidence="5">NS2018</strain>
    </source>
</reference>
<evidence type="ECO:0000256" key="4">
    <source>
        <dbReference type="RuleBase" id="RU000363"/>
    </source>
</evidence>
<evidence type="ECO:0000313" key="6">
    <source>
        <dbReference type="Proteomes" id="UP001168877"/>
    </source>
</evidence>
<comment type="similarity">
    <text evidence="4">Belongs to the short-chain dehydrogenases/reductases (SDR) family.</text>
</comment>
<dbReference type="Gene3D" id="3.40.50.720">
    <property type="entry name" value="NAD(P)-binding Rossmann-like Domain"/>
    <property type="match status" value="1"/>
</dbReference>
<evidence type="ECO:0000256" key="1">
    <source>
        <dbReference type="ARBA" id="ARBA00052082"/>
    </source>
</evidence>
<dbReference type="PANTHER" id="PTHR44375">
    <property type="entry name" value="BETA-KETOACYL-ACP REDUCTASE-LIKE PROTEIN-RELATED"/>
    <property type="match status" value="1"/>
</dbReference>
<keyword evidence="6" id="KW-1185">Reference proteome</keyword>
<dbReference type="FunFam" id="3.40.50.720:FF:000084">
    <property type="entry name" value="Short-chain dehydrogenase reductase"/>
    <property type="match status" value="1"/>
</dbReference>
<dbReference type="PROSITE" id="PS00061">
    <property type="entry name" value="ADH_SHORT"/>
    <property type="match status" value="1"/>
</dbReference>
<dbReference type="PANTHER" id="PTHR44375:SF2">
    <property type="entry name" value="BETA-KETOACYL-ACP REDUCTASE-LIKE PROTEIN-RELATED"/>
    <property type="match status" value="1"/>
</dbReference>
<protein>
    <recommendedName>
        <fullName evidence="2">(21S)-21-acetoxyl-apo-melianone synthase SDR</fullName>
    </recommendedName>
    <alternativeName>
        <fullName evidence="3">Short chain dehydrogenase-reductase</fullName>
    </alternativeName>
</protein>
<evidence type="ECO:0000256" key="2">
    <source>
        <dbReference type="ARBA" id="ARBA00071958"/>
    </source>
</evidence>
<organism evidence="5 6">
    <name type="scientific">Acer saccharum</name>
    <name type="common">Sugar maple</name>
    <dbReference type="NCBI Taxonomy" id="4024"/>
    <lineage>
        <taxon>Eukaryota</taxon>
        <taxon>Viridiplantae</taxon>
        <taxon>Streptophyta</taxon>
        <taxon>Embryophyta</taxon>
        <taxon>Tracheophyta</taxon>
        <taxon>Spermatophyta</taxon>
        <taxon>Magnoliopsida</taxon>
        <taxon>eudicotyledons</taxon>
        <taxon>Gunneridae</taxon>
        <taxon>Pentapetalae</taxon>
        <taxon>rosids</taxon>
        <taxon>malvids</taxon>
        <taxon>Sapindales</taxon>
        <taxon>Sapindaceae</taxon>
        <taxon>Hippocastanoideae</taxon>
        <taxon>Acereae</taxon>
        <taxon>Acer</taxon>
    </lineage>
</organism>
<gene>
    <name evidence="5" type="ORF">LWI29_031349</name>
</gene>
<proteinExistence type="inferred from homology"/>
<dbReference type="Proteomes" id="UP001168877">
    <property type="component" value="Unassembled WGS sequence"/>
</dbReference>
<reference evidence="5" key="2">
    <citation type="submission" date="2023-06" db="EMBL/GenBank/DDBJ databases">
        <authorList>
            <person name="Swenson N.G."/>
            <person name="Wegrzyn J.L."/>
            <person name="Mcevoy S.L."/>
        </authorList>
    </citation>
    <scope>NUCLEOTIDE SEQUENCE</scope>
    <source>
        <strain evidence="5">NS2018</strain>
        <tissue evidence="5">Leaf</tissue>
    </source>
</reference>
<evidence type="ECO:0000256" key="3">
    <source>
        <dbReference type="ARBA" id="ARBA00079187"/>
    </source>
</evidence>
<dbReference type="AlphaFoldDB" id="A0AA39SRZ8"/>
<dbReference type="CDD" id="cd05233">
    <property type="entry name" value="SDR_c"/>
    <property type="match status" value="1"/>
</dbReference>
<evidence type="ECO:0000313" key="5">
    <source>
        <dbReference type="EMBL" id="KAK0598071.1"/>
    </source>
</evidence>
<dbReference type="SUPFAM" id="SSF51735">
    <property type="entry name" value="NAD(P)-binding Rossmann-fold domains"/>
    <property type="match status" value="1"/>
</dbReference>
<dbReference type="InterPro" id="IPR020904">
    <property type="entry name" value="Sc_DH/Rdtase_CS"/>
</dbReference>
<dbReference type="PRINTS" id="PR00081">
    <property type="entry name" value="GDHRDH"/>
</dbReference>
<dbReference type="EMBL" id="JAUESC010000004">
    <property type="protein sequence ID" value="KAK0598071.1"/>
    <property type="molecule type" value="Genomic_DNA"/>
</dbReference>